<evidence type="ECO:0000259" key="3">
    <source>
        <dbReference type="Pfam" id="PF13462"/>
    </source>
</evidence>
<dbReference type="EMBL" id="RCZM01000002">
    <property type="protein sequence ID" value="TPG17827.1"/>
    <property type="molecule type" value="Genomic_DNA"/>
</dbReference>
<gene>
    <name evidence="4" type="ORF">EAH86_05155</name>
</gene>
<keyword evidence="2" id="KW-0472">Membrane</keyword>
<feature type="compositionally biased region" description="Gly residues" evidence="1">
    <location>
        <begin position="21"/>
        <end position="34"/>
    </location>
</feature>
<organism evidence="4 5">
    <name type="scientific">Pedococcus bigeumensis</name>
    <dbReference type="NCBI Taxonomy" id="433644"/>
    <lineage>
        <taxon>Bacteria</taxon>
        <taxon>Bacillati</taxon>
        <taxon>Actinomycetota</taxon>
        <taxon>Actinomycetes</taxon>
        <taxon>Micrococcales</taxon>
        <taxon>Intrasporangiaceae</taxon>
        <taxon>Pedococcus</taxon>
    </lineage>
</organism>
<evidence type="ECO:0000256" key="1">
    <source>
        <dbReference type="SAM" id="MobiDB-lite"/>
    </source>
</evidence>
<dbReference type="OrthoDB" id="117402at2"/>
<dbReference type="SUPFAM" id="SSF52833">
    <property type="entry name" value="Thioredoxin-like"/>
    <property type="match status" value="1"/>
</dbReference>
<feature type="region of interest" description="Disordered" evidence="1">
    <location>
        <begin position="1"/>
        <end position="34"/>
    </location>
</feature>
<reference evidence="4 5" key="1">
    <citation type="journal article" date="2019" name="Environ. Microbiol.">
        <title>Species interactions and distinct microbial communities in high Arctic permafrost affected cryosols are associated with the CH4 and CO2 gas fluxes.</title>
        <authorList>
            <person name="Altshuler I."/>
            <person name="Hamel J."/>
            <person name="Turney S."/>
            <person name="Magnuson E."/>
            <person name="Levesque R."/>
            <person name="Greer C."/>
            <person name="Whyte L.G."/>
        </authorList>
    </citation>
    <scope>NUCLEOTIDE SEQUENCE [LARGE SCALE GENOMIC DNA]</scope>
    <source>
        <strain evidence="4 5">S9.3A</strain>
    </source>
</reference>
<accession>A0A502CX34</accession>
<evidence type="ECO:0000313" key="5">
    <source>
        <dbReference type="Proteomes" id="UP000317722"/>
    </source>
</evidence>
<dbReference type="AlphaFoldDB" id="A0A502CX34"/>
<proteinExistence type="predicted"/>
<dbReference type="Proteomes" id="UP000317722">
    <property type="component" value="Unassembled WGS sequence"/>
</dbReference>
<name>A0A502CX34_9MICO</name>
<dbReference type="InterPro" id="IPR036249">
    <property type="entry name" value="Thioredoxin-like_sf"/>
</dbReference>
<sequence length="263" mass="27076">MTSSSASRKAKIQAAAPKGGIRSGGKSGKGGSQGGANRIVVATVVVVLVIAAVITAVVLGSQDKKAATTAGGSTLPKNVAAMGVGLVVNPGAPATVPTLDLYEDFQCPICARFEDIFGLQIVDMVKANQIKLVAHPLSFLDDNLRNDSSNRAANAAACASDADKFLQYHAATFQGQPAKEGAGYTDAQLKQFAVQAGLSSTALTTWDQCYTAKSHNQWVESVQTQSEKDGVNGTPTVKLNGKAIDLTGLTQASLAAQVKAATR</sequence>
<dbReference type="InterPro" id="IPR012336">
    <property type="entry name" value="Thioredoxin-like_fold"/>
</dbReference>
<evidence type="ECO:0000256" key="2">
    <source>
        <dbReference type="SAM" id="Phobius"/>
    </source>
</evidence>
<keyword evidence="2" id="KW-1133">Transmembrane helix</keyword>
<keyword evidence="2" id="KW-0812">Transmembrane</keyword>
<feature type="transmembrane region" description="Helical" evidence="2">
    <location>
        <begin position="39"/>
        <end position="59"/>
    </location>
</feature>
<keyword evidence="5" id="KW-1185">Reference proteome</keyword>
<feature type="domain" description="Thioredoxin-like fold" evidence="3">
    <location>
        <begin position="91"/>
        <end position="245"/>
    </location>
</feature>
<comment type="caution">
    <text evidence="4">The sequence shown here is derived from an EMBL/GenBank/DDBJ whole genome shotgun (WGS) entry which is preliminary data.</text>
</comment>
<dbReference type="Pfam" id="PF13462">
    <property type="entry name" value="Thioredoxin_4"/>
    <property type="match status" value="1"/>
</dbReference>
<dbReference type="RefSeq" id="WP_140737591.1">
    <property type="nucleotide sequence ID" value="NZ_RCZM01000002.1"/>
</dbReference>
<dbReference type="CDD" id="cd02972">
    <property type="entry name" value="DsbA_family"/>
    <property type="match status" value="1"/>
</dbReference>
<dbReference type="Gene3D" id="3.40.30.10">
    <property type="entry name" value="Glutaredoxin"/>
    <property type="match status" value="1"/>
</dbReference>
<protein>
    <submittedName>
        <fullName evidence="4">Thioredoxin</fullName>
    </submittedName>
</protein>
<evidence type="ECO:0000313" key="4">
    <source>
        <dbReference type="EMBL" id="TPG17827.1"/>
    </source>
</evidence>